<dbReference type="InterPro" id="IPR010559">
    <property type="entry name" value="Sig_transdc_His_kin_internal"/>
</dbReference>
<keyword evidence="1" id="KW-1133">Transmembrane helix</keyword>
<dbReference type="EMBL" id="CP042433">
    <property type="protein sequence ID" value="QEC58579.1"/>
    <property type="molecule type" value="Genomic_DNA"/>
</dbReference>
<name>A0A5B8UQR1_9BACT</name>
<keyword evidence="3" id="KW-0808">Transferase</keyword>
<dbReference type="PANTHER" id="PTHR34220">
    <property type="entry name" value="SENSOR HISTIDINE KINASE YPDA"/>
    <property type="match status" value="1"/>
</dbReference>
<dbReference type="Proteomes" id="UP000321204">
    <property type="component" value="Chromosome"/>
</dbReference>
<keyword evidence="1" id="KW-0472">Membrane</keyword>
<evidence type="ECO:0000256" key="1">
    <source>
        <dbReference type="SAM" id="Phobius"/>
    </source>
</evidence>
<dbReference type="AlphaFoldDB" id="A0A5B8UQR1"/>
<reference evidence="3 4" key="1">
    <citation type="journal article" date="2015" name="Int. J. Syst. Evol. Microbiol.">
        <title>Flavisolibacter ginsenosidimutans sp. nov., with ginsenoside-converting activity isolated from soil used for cultivating ginseng.</title>
        <authorList>
            <person name="Zhao Y."/>
            <person name="Liu Q."/>
            <person name="Kang M.S."/>
            <person name="Jin F."/>
            <person name="Yu H."/>
            <person name="Im W.T."/>
        </authorList>
    </citation>
    <scope>NUCLEOTIDE SEQUENCE [LARGE SCALE GENOMIC DNA]</scope>
    <source>
        <strain evidence="3 4">Gsoil 636</strain>
    </source>
</reference>
<dbReference type="InterPro" id="IPR036890">
    <property type="entry name" value="HATPase_C_sf"/>
</dbReference>
<organism evidence="3 4">
    <name type="scientific">Flavisolibacter ginsenosidimutans</name>
    <dbReference type="NCBI Taxonomy" id="661481"/>
    <lineage>
        <taxon>Bacteria</taxon>
        <taxon>Pseudomonadati</taxon>
        <taxon>Bacteroidota</taxon>
        <taxon>Chitinophagia</taxon>
        <taxon>Chitinophagales</taxon>
        <taxon>Chitinophagaceae</taxon>
        <taxon>Flavisolibacter</taxon>
    </lineage>
</organism>
<feature type="domain" description="Signal transduction histidine kinase internal region" evidence="2">
    <location>
        <begin position="161"/>
        <end position="239"/>
    </location>
</feature>
<proteinExistence type="predicted"/>
<dbReference type="PANTHER" id="PTHR34220:SF7">
    <property type="entry name" value="SENSOR HISTIDINE KINASE YPDA"/>
    <property type="match status" value="1"/>
</dbReference>
<dbReference type="SUPFAM" id="SSF55874">
    <property type="entry name" value="ATPase domain of HSP90 chaperone/DNA topoisomerase II/histidine kinase"/>
    <property type="match status" value="1"/>
</dbReference>
<keyword evidence="4" id="KW-1185">Reference proteome</keyword>
<feature type="transmembrane region" description="Helical" evidence="1">
    <location>
        <begin position="38"/>
        <end position="56"/>
    </location>
</feature>
<evidence type="ECO:0000259" key="2">
    <source>
        <dbReference type="Pfam" id="PF06580"/>
    </source>
</evidence>
<feature type="transmembrane region" description="Helical" evidence="1">
    <location>
        <begin position="115"/>
        <end position="137"/>
    </location>
</feature>
<gene>
    <name evidence="3" type="ORF">FSB75_18795</name>
</gene>
<dbReference type="Pfam" id="PF06580">
    <property type="entry name" value="His_kinase"/>
    <property type="match status" value="1"/>
</dbReference>
<dbReference type="GO" id="GO:0000155">
    <property type="term" value="F:phosphorelay sensor kinase activity"/>
    <property type="evidence" value="ECO:0007669"/>
    <property type="project" value="InterPro"/>
</dbReference>
<keyword evidence="1" id="KW-0812">Transmembrane</keyword>
<sequence length="348" mass="40263">MKSLRLSRYWVFQFGGWGLFALINVFFTWLFQRFEPNSLQRILFFIEVGIVFSHFMREVIHRSSLLLKDLRQQILTLILLTIVFSFFITCVVSPFEQLYELRTNAEGQPVSYLSLFITNFISFIPLLLMWNAIYFMYHFIIKTHKLEVDTVKLEALVRELELNTIKAHINPHFIFNSLNGIRALIDENPERARTAITQLSSILRSSLSTEKAETVSLEQELKIVKDYLALESMRFEDRLKIAFDVDERTLNNPVPPMMLQTLVENAIKHGVSKQMKGGIIKIVSDIKQNQHELVVQNTGHLNGYQKSSGFGIASTKDRLNLLYGEKASFEIKQLDNGLVEAKVLMPLR</sequence>
<dbReference type="KEGG" id="fgg:FSB75_18795"/>
<evidence type="ECO:0000313" key="3">
    <source>
        <dbReference type="EMBL" id="QEC58579.1"/>
    </source>
</evidence>
<dbReference type="Gene3D" id="3.30.565.10">
    <property type="entry name" value="Histidine kinase-like ATPase, C-terminal domain"/>
    <property type="match status" value="1"/>
</dbReference>
<feature type="transmembrane region" description="Helical" evidence="1">
    <location>
        <begin position="9"/>
        <end position="32"/>
    </location>
</feature>
<dbReference type="InterPro" id="IPR050640">
    <property type="entry name" value="Bact_2-comp_sensor_kinase"/>
</dbReference>
<keyword evidence="3" id="KW-0418">Kinase</keyword>
<dbReference type="OrthoDB" id="9792992at2"/>
<dbReference type="GO" id="GO:0016020">
    <property type="term" value="C:membrane"/>
    <property type="evidence" value="ECO:0007669"/>
    <property type="project" value="InterPro"/>
</dbReference>
<evidence type="ECO:0000313" key="4">
    <source>
        <dbReference type="Proteomes" id="UP000321204"/>
    </source>
</evidence>
<accession>A0A5B8UQR1</accession>
<feature type="transmembrane region" description="Helical" evidence="1">
    <location>
        <begin position="77"/>
        <end position="95"/>
    </location>
</feature>
<protein>
    <submittedName>
        <fullName evidence="3">Sensor histidine kinase</fullName>
    </submittedName>
</protein>